<dbReference type="EMBL" id="KN840441">
    <property type="protein sequence ID" value="KIP12145.1"/>
    <property type="molecule type" value="Genomic_DNA"/>
</dbReference>
<name>A0A0C3SFI5_PHLG1</name>
<dbReference type="AlphaFoldDB" id="A0A0C3SFI5"/>
<feature type="region of interest" description="Disordered" evidence="1">
    <location>
        <begin position="195"/>
        <end position="220"/>
    </location>
</feature>
<evidence type="ECO:0000313" key="2">
    <source>
        <dbReference type="EMBL" id="KIP12145.1"/>
    </source>
</evidence>
<reference evidence="2 3" key="1">
    <citation type="journal article" date="2014" name="PLoS Genet.">
        <title>Analysis of the Phlebiopsis gigantea genome, transcriptome and secretome provides insight into its pioneer colonization strategies of wood.</title>
        <authorList>
            <person name="Hori C."/>
            <person name="Ishida T."/>
            <person name="Igarashi K."/>
            <person name="Samejima M."/>
            <person name="Suzuki H."/>
            <person name="Master E."/>
            <person name="Ferreira P."/>
            <person name="Ruiz-Duenas F.J."/>
            <person name="Held B."/>
            <person name="Canessa P."/>
            <person name="Larrondo L.F."/>
            <person name="Schmoll M."/>
            <person name="Druzhinina I.S."/>
            <person name="Kubicek C.P."/>
            <person name="Gaskell J.A."/>
            <person name="Kersten P."/>
            <person name="St John F."/>
            <person name="Glasner J."/>
            <person name="Sabat G."/>
            <person name="Splinter BonDurant S."/>
            <person name="Syed K."/>
            <person name="Yadav J."/>
            <person name="Mgbeahuruike A.C."/>
            <person name="Kovalchuk A."/>
            <person name="Asiegbu F.O."/>
            <person name="Lackner G."/>
            <person name="Hoffmeister D."/>
            <person name="Rencoret J."/>
            <person name="Gutierrez A."/>
            <person name="Sun H."/>
            <person name="Lindquist E."/>
            <person name="Barry K."/>
            <person name="Riley R."/>
            <person name="Grigoriev I.V."/>
            <person name="Henrissat B."/>
            <person name="Kues U."/>
            <person name="Berka R.M."/>
            <person name="Martinez A.T."/>
            <person name="Covert S.F."/>
            <person name="Blanchette R.A."/>
            <person name="Cullen D."/>
        </authorList>
    </citation>
    <scope>NUCLEOTIDE SEQUENCE [LARGE SCALE GENOMIC DNA]</scope>
    <source>
        <strain evidence="2 3">11061_1 CR5-6</strain>
    </source>
</reference>
<gene>
    <name evidence="2" type="ORF">PHLGIDRAFT_10221</name>
</gene>
<protein>
    <submittedName>
        <fullName evidence="2">Uncharacterized protein</fullName>
    </submittedName>
</protein>
<evidence type="ECO:0000313" key="3">
    <source>
        <dbReference type="Proteomes" id="UP000053257"/>
    </source>
</evidence>
<proteinExistence type="predicted"/>
<evidence type="ECO:0000256" key="1">
    <source>
        <dbReference type="SAM" id="MobiDB-lite"/>
    </source>
</evidence>
<organism evidence="2 3">
    <name type="scientific">Phlebiopsis gigantea (strain 11061_1 CR5-6)</name>
    <name type="common">White-rot fungus</name>
    <name type="synonym">Peniophora gigantea</name>
    <dbReference type="NCBI Taxonomy" id="745531"/>
    <lineage>
        <taxon>Eukaryota</taxon>
        <taxon>Fungi</taxon>
        <taxon>Dikarya</taxon>
        <taxon>Basidiomycota</taxon>
        <taxon>Agaricomycotina</taxon>
        <taxon>Agaricomycetes</taxon>
        <taxon>Polyporales</taxon>
        <taxon>Phanerochaetaceae</taxon>
        <taxon>Phlebiopsis</taxon>
    </lineage>
</organism>
<dbReference type="Proteomes" id="UP000053257">
    <property type="component" value="Unassembled WGS sequence"/>
</dbReference>
<accession>A0A0C3SFI5</accession>
<dbReference type="HOGENOM" id="CLU_1256451_0_0_1"/>
<keyword evidence="3" id="KW-1185">Reference proteome</keyword>
<sequence>MDDRSRHPPPIAYMQQQRAALQWHREHQLHLGLQRQQEPTRASLVVHGGGQTATTRTLGDQPASSPTVSTPATIIAALPHFLQTLRRDIHARCDHLELQLGQSANNPAPQTPPPIQDDYKAVFAAALVSIHEKLNKIENDLIDVQFVRMLSGSQGEASTSVGASPVWPTAASALHFLLAPVHPLPPLSFDRRFPPSTTAYHGSAKRHEEEVERPGSVQGS</sequence>